<dbReference type="RefSeq" id="WP_310342430.1">
    <property type="nucleotide sequence ID" value="NZ_JAVDXQ010000001.1"/>
</dbReference>
<dbReference type="Pfam" id="PF02826">
    <property type="entry name" value="2-Hacid_dh_C"/>
    <property type="match status" value="1"/>
</dbReference>
<keyword evidence="4" id="KW-1185">Reference proteome</keyword>
<reference evidence="3 4" key="1">
    <citation type="submission" date="2023-07" db="EMBL/GenBank/DDBJ databases">
        <title>Sorghum-associated microbial communities from plants grown in Nebraska, USA.</title>
        <authorList>
            <person name="Schachtman D."/>
        </authorList>
    </citation>
    <scope>NUCLEOTIDE SEQUENCE [LARGE SCALE GENOMIC DNA]</scope>
    <source>
        <strain evidence="3 4">BE310</strain>
    </source>
</reference>
<proteinExistence type="predicted"/>
<dbReference type="InterPro" id="IPR050223">
    <property type="entry name" value="D-isomer_2-hydroxyacid_DH"/>
</dbReference>
<dbReference type="Gene3D" id="3.40.50.720">
    <property type="entry name" value="NAD(P)-binding Rossmann-like Domain"/>
    <property type="match status" value="2"/>
</dbReference>
<dbReference type="SUPFAM" id="SSF52283">
    <property type="entry name" value="Formate/glycerate dehydrogenase catalytic domain-like"/>
    <property type="match status" value="1"/>
</dbReference>
<dbReference type="InterPro" id="IPR006140">
    <property type="entry name" value="D-isomer_DH_NAD-bd"/>
</dbReference>
<dbReference type="EC" id="1.1.1.95" evidence="3"/>
<comment type="caution">
    <text evidence="3">The sequence shown here is derived from an EMBL/GenBank/DDBJ whole genome shotgun (WGS) entry which is preliminary data.</text>
</comment>
<dbReference type="PANTHER" id="PTHR10996:SF283">
    <property type="entry name" value="GLYOXYLATE_HYDROXYPYRUVATE REDUCTASE B"/>
    <property type="match status" value="1"/>
</dbReference>
<evidence type="ECO:0000313" key="3">
    <source>
        <dbReference type="EMBL" id="MDR7295734.1"/>
    </source>
</evidence>
<dbReference type="Proteomes" id="UP001180536">
    <property type="component" value="Unassembled WGS sequence"/>
</dbReference>
<evidence type="ECO:0000259" key="2">
    <source>
        <dbReference type="Pfam" id="PF02826"/>
    </source>
</evidence>
<dbReference type="GO" id="GO:0004617">
    <property type="term" value="F:phosphoglycerate dehydrogenase activity"/>
    <property type="evidence" value="ECO:0007669"/>
    <property type="project" value="UniProtKB-EC"/>
</dbReference>
<dbReference type="PANTHER" id="PTHR10996">
    <property type="entry name" value="2-HYDROXYACID DEHYDROGENASE-RELATED"/>
    <property type="match status" value="1"/>
</dbReference>
<accession>A0ABU1Z539</accession>
<dbReference type="EMBL" id="JAVDXQ010000001">
    <property type="protein sequence ID" value="MDR7295734.1"/>
    <property type="molecule type" value="Genomic_DNA"/>
</dbReference>
<keyword evidence="1 3" id="KW-0560">Oxidoreductase</keyword>
<organism evidence="3 4">
    <name type="scientific">Pelomonas aquatica</name>
    <dbReference type="NCBI Taxonomy" id="431058"/>
    <lineage>
        <taxon>Bacteria</taxon>
        <taxon>Pseudomonadati</taxon>
        <taxon>Pseudomonadota</taxon>
        <taxon>Betaproteobacteria</taxon>
        <taxon>Burkholderiales</taxon>
        <taxon>Sphaerotilaceae</taxon>
        <taxon>Roseateles</taxon>
    </lineage>
</organism>
<dbReference type="InterPro" id="IPR036291">
    <property type="entry name" value="NAD(P)-bd_dom_sf"/>
</dbReference>
<dbReference type="CDD" id="cd12172">
    <property type="entry name" value="PGDH_like_2"/>
    <property type="match status" value="1"/>
</dbReference>
<protein>
    <submittedName>
        <fullName evidence="3">D-3-phosphoglycerate dehydrogenase</fullName>
        <ecNumber evidence="3">1.1.1.95</ecNumber>
    </submittedName>
</protein>
<name>A0ABU1Z539_9BURK</name>
<evidence type="ECO:0000256" key="1">
    <source>
        <dbReference type="ARBA" id="ARBA00023002"/>
    </source>
</evidence>
<evidence type="ECO:0000313" key="4">
    <source>
        <dbReference type="Proteomes" id="UP001180536"/>
    </source>
</evidence>
<sequence length="314" mass="33662">MTLKVLVTCPPMLGMIEEFRPLFERRGVEVTPAKVVQTLSQDELCGLLPQYDGWIIGDDPATRRVFEAGKAGRLKAAVKWGIGVDNVDFAACKDLGIPITNCPNMFGGEVADVGMSYLAALARETFTIDRGVRDGKWPKPRGLSLSGRTLGLIGLGDIGRNLAGRALAAGMKVVAYDPFYQGELPAEVQRATWPARVEEADFLAFTCALTAANTHMLNADVLARCKRGVRITNVARGPLIDEQALIAALQSGQVHSVALDVFEVEPLPMDSPLRGMPNTIFGSHNGSNTVDGVVRCSHFAIATLLGYLGVPETA</sequence>
<gene>
    <name evidence="3" type="ORF">J2X16_001055</name>
</gene>
<dbReference type="SUPFAM" id="SSF51735">
    <property type="entry name" value="NAD(P)-binding Rossmann-fold domains"/>
    <property type="match status" value="1"/>
</dbReference>
<feature type="domain" description="D-isomer specific 2-hydroxyacid dehydrogenase NAD-binding" evidence="2">
    <location>
        <begin position="116"/>
        <end position="286"/>
    </location>
</feature>